<dbReference type="Gene3D" id="1.10.260.40">
    <property type="entry name" value="lambda repressor-like DNA-binding domains"/>
    <property type="match status" value="1"/>
</dbReference>
<dbReference type="SMART" id="SM00530">
    <property type="entry name" value="HTH_XRE"/>
    <property type="match status" value="1"/>
</dbReference>
<evidence type="ECO:0000313" key="2">
    <source>
        <dbReference type="EMBL" id="SDP57539.1"/>
    </source>
</evidence>
<evidence type="ECO:0000313" key="3">
    <source>
        <dbReference type="Proteomes" id="UP000199077"/>
    </source>
</evidence>
<protein>
    <submittedName>
        <fullName evidence="2">HTH-type transcriptional regulator / antitoxin HipB</fullName>
    </submittedName>
</protein>
<gene>
    <name evidence="2" type="ORF">SAMN04489867_2981</name>
</gene>
<dbReference type="InterPro" id="IPR010982">
    <property type="entry name" value="Lambda_DNA-bd_dom_sf"/>
</dbReference>
<dbReference type="Proteomes" id="UP000199077">
    <property type="component" value="Chromosome I"/>
</dbReference>
<dbReference type="STRING" id="443156.SAMN04489867_2981"/>
<dbReference type="RefSeq" id="WP_157693064.1">
    <property type="nucleotide sequence ID" value="NZ_LT629711.1"/>
</dbReference>
<organism evidence="2 3">
    <name type="scientific">Pedococcus dokdonensis</name>
    <dbReference type="NCBI Taxonomy" id="443156"/>
    <lineage>
        <taxon>Bacteria</taxon>
        <taxon>Bacillati</taxon>
        <taxon>Actinomycetota</taxon>
        <taxon>Actinomycetes</taxon>
        <taxon>Micrococcales</taxon>
        <taxon>Intrasporangiaceae</taxon>
        <taxon>Pedococcus</taxon>
    </lineage>
</organism>
<dbReference type="PROSITE" id="PS50943">
    <property type="entry name" value="HTH_CROC1"/>
    <property type="match status" value="1"/>
</dbReference>
<dbReference type="InterPro" id="IPR001387">
    <property type="entry name" value="Cro/C1-type_HTH"/>
</dbReference>
<proteinExistence type="predicted"/>
<reference evidence="3" key="1">
    <citation type="submission" date="2016-10" db="EMBL/GenBank/DDBJ databases">
        <authorList>
            <person name="Varghese N."/>
            <person name="Submissions S."/>
        </authorList>
    </citation>
    <scope>NUCLEOTIDE SEQUENCE [LARGE SCALE GENOMIC DNA]</scope>
    <source>
        <strain evidence="3">DSM 22329</strain>
    </source>
</reference>
<sequence length="210" mass="22936">MLDDASFDVPGHLRRARRLADLSQRELAHLLAVGSSTVARWEAADGEITVRMLDHALRLAGLRLGVLDETGRPVSPVSPDAVRDNGGRCFPAHLDVVPPDERPRNRGLGPRYDRRPALGWYALRATRDAATAPGRHRPAEHPTVAELAMRRHSRLSQATAGAAVLSPAVEVPVGLECECLDDCPEHHACPPECPCQCEPPGWADRRARLE</sequence>
<dbReference type="EMBL" id="LT629711">
    <property type="protein sequence ID" value="SDP57539.1"/>
    <property type="molecule type" value="Genomic_DNA"/>
</dbReference>
<dbReference type="CDD" id="cd00093">
    <property type="entry name" value="HTH_XRE"/>
    <property type="match status" value="1"/>
</dbReference>
<dbReference type="OrthoDB" id="3383514at2"/>
<dbReference type="AlphaFoldDB" id="A0A1H0TU80"/>
<feature type="domain" description="HTH cro/C1-type" evidence="1">
    <location>
        <begin position="13"/>
        <end position="67"/>
    </location>
</feature>
<keyword evidence="3" id="KW-1185">Reference proteome</keyword>
<dbReference type="GO" id="GO:0003677">
    <property type="term" value="F:DNA binding"/>
    <property type="evidence" value="ECO:0007669"/>
    <property type="project" value="InterPro"/>
</dbReference>
<accession>A0A1H0TU80</accession>
<dbReference type="SUPFAM" id="SSF47413">
    <property type="entry name" value="lambda repressor-like DNA-binding domains"/>
    <property type="match status" value="1"/>
</dbReference>
<evidence type="ECO:0000259" key="1">
    <source>
        <dbReference type="PROSITE" id="PS50943"/>
    </source>
</evidence>
<dbReference type="Pfam" id="PF01381">
    <property type="entry name" value="HTH_3"/>
    <property type="match status" value="1"/>
</dbReference>
<name>A0A1H0TU80_9MICO</name>